<sequence>MIRRLTTFAVSRLPRLTVSHSRYHGLTVSLPHGFCGCVLWVE</sequence>
<dbReference type="EMBL" id="OIVN01000665">
    <property type="protein sequence ID" value="SPC83695.1"/>
    <property type="molecule type" value="Genomic_DNA"/>
</dbReference>
<evidence type="ECO:0000313" key="1">
    <source>
        <dbReference type="EMBL" id="SPC83695.1"/>
    </source>
</evidence>
<proteinExistence type="predicted"/>
<gene>
    <name evidence="1" type="ORF">FSB_LOCUS11577</name>
</gene>
<reference evidence="1" key="1">
    <citation type="submission" date="2018-02" db="EMBL/GenBank/DDBJ databases">
        <authorList>
            <person name="Cohen D.B."/>
            <person name="Kent A.D."/>
        </authorList>
    </citation>
    <scope>NUCLEOTIDE SEQUENCE</scope>
</reference>
<organism evidence="1">
    <name type="scientific">Fagus sylvatica</name>
    <name type="common">Beechnut</name>
    <dbReference type="NCBI Taxonomy" id="28930"/>
    <lineage>
        <taxon>Eukaryota</taxon>
        <taxon>Viridiplantae</taxon>
        <taxon>Streptophyta</taxon>
        <taxon>Embryophyta</taxon>
        <taxon>Tracheophyta</taxon>
        <taxon>Spermatophyta</taxon>
        <taxon>Magnoliopsida</taxon>
        <taxon>eudicotyledons</taxon>
        <taxon>Gunneridae</taxon>
        <taxon>Pentapetalae</taxon>
        <taxon>rosids</taxon>
        <taxon>fabids</taxon>
        <taxon>Fagales</taxon>
        <taxon>Fagaceae</taxon>
        <taxon>Fagus</taxon>
    </lineage>
</organism>
<protein>
    <submittedName>
        <fullName evidence="1">Uncharacterized protein</fullName>
    </submittedName>
</protein>
<accession>A0A2N9F9B9</accession>
<dbReference type="AlphaFoldDB" id="A0A2N9F9B9"/>
<name>A0A2N9F9B9_FAGSY</name>